<dbReference type="Gene3D" id="3.40.50.1820">
    <property type="entry name" value="alpha/beta hydrolase"/>
    <property type="match status" value="1"/>
</dbReference>
<dbReference type="Pfam" id="PF00561">
    <property type="entry name" value="Abhydrolase_1"/>
    <property type="match status" value="1"/>
</dbReference>
<gene>
    <name evidence="2" type="ORF">SAMN02745824_3317</name>
</gene>
<feature type="domain" description="AB hydrolase-1" evidence="1">
    <location>
        <begin position="55"/>
        <end position="173"/>
    </location>
</feature>
<dbReference type="EMBL" id="FSQW01000002">
    <property type="protein sequence ID" value="SIO19877.1"/>
    <property type="molecule type" value="Genomic_DNA"/>
</dbReference>
<dbReference type="OrthoDB" id="9804723at2"/>
<proteinExistence type="predicted"/>
<dbReference type="InterPro" id="IPR050266">
    <property type="entry name" value="AB_hydrolase_sf"/>
</dbReference>
<dbReference type="Proteomes" id="UP000185192">
    <property type="component" value="Unassembled WGS sequence"/>
</dbReference>
<sequence length="305" mass="33527">MASPDPCVIDTLPFAGLDPEEMCRRALESRSDTDLFEHELSFVRRRVIRNSPDLPSLIILPDGPATLESYDGFIDALSDRFNIAVMEIPGFGFSWAKDTQAMEFESTCQIMAQAIADLALPQAVLVGPCIQGLIAARIAEILDSQLAGLIIAQTADFAGEVAWTQSGIDTHGNLAKPYEGQISFRLARERATVDWWAAFVAGPKLPLEEFQEEARKVLRCGCSYALASQIQKFGAMDQLPEFAPKVPTAVIWGLTDQSHQATDKRSVLRYAPDAIYIERDDLGHFPDLEEPELIADTAGRLIADS</sequence>
<dbReference type="STRING" id="1123272.SAMN02745824_3317"/>
<evidence type="ECO:0000313" key="3">
    <source>
        <dbReference type="Proteomes" id="UP000185192"/>
    </source>
</evidence>
<dbReference type="GO" id="GO:0016020">
    <property type="term" value="C:membrane"/>
    <property type="evidence" value="ECO:0007669"/>
    <property type="project" value="TreeGrafter"/>
</dbReference>
<dbReference type="AlphaFoldDB" id="A0A1N6HJG8"/>
<dbReference type="PANTHER" id="PTHR43798:SF33">
    <property type="entry name" value="HYDROLASE, PUTATIVE (AFU_ORTHOLOGUE AFUA_2G14860)-RELATED"/>
    <property type="match status" value="1"/>
</dbReference>
<protein>
    <submittedName>
        <fullName evidence="2">Pimeloyl-ACP methyl ester carboxylesterase</fullName>
    </submittedName>
</protein>
<keyword evidence="3" id="KW-1185">Reference proteome</keyword>
<dbReference type="InterPro" id="IPR029058">
    <property type="entry name" value="AB_hydrolase_fold"/>
</dbReference>
<dbReference type="InterPro" id="IPR000073">
    <property type="entry name" value="AB_hydrolase_1"/>
</dbReference>
<reference evidence="3" key="1">
    <citation type="submission" date="2016-11" db="EMBL/GenBank/DDBJ databases">
        <authorList>
            <person name="Varghese N."/>
            <person name="Submissions S."/>
        </authorList>
    </citation>
    <scope>NUCLEOTIDE SEQUENCE [LARGE SCALE GENOMIC DNA]</scope>
    <source>
        <strain evidence="3">DSM 22363</strain>
    </source>
</reference>
<organism evidence="2 3">
    <name type="scientific">Parasphingorhabdus marina DSM 22363</name>
    <dbReference type="NCBI Taxonomy" id="1123272"/>
    <lineage>
        <taxon>Bacteria</taxon>
        <taxon>Pseudomonadati</taxon>
        <taxon>Pseudomonadota</taxon>
        <taxon>Alphaproteobacteria</taxon>
        <taxon>Sphingomonadales</taxon>
        <taxon>Sphingomonadaceae</taxon>
        <taxon>Parasphingorhabdus</taxon>
    </lineage>
</organism>
<dbReference type="SUPFAM" id="SSF53474">
    <property type="entry name" value="alpha/beta-Hydrolases"/>
    <property type="match status" value="1"/>
</dbReference>
<accession>A0A1N6HJG8</accession>
<evidence type="ECO:0000313" key="2">
    <source>
        <dbReference type="EMBL" id="SIO19877.1"/>
    </source>
</evidence>
<dbReference type="PANTHER" id="PTHR43798">
    <property type="entry name" value="MONOACYLGLYCEROL LIPASE"/>
    <property type="match status" value="1"/>
</dbReference>
<name>A0A1N6HJG8_9SPHN</name>
<dbReference type="RefSeq" id="WP_074206195.1">
    <property type="nucleotide sequence ID" value="NZ_FSQW01000002.1"/>
</dbReference>
<evidence type="ECO:0000259" key="1">
    <source>
        <dbReference type="Pfam" id="PF00561"/>
    </source>
</evidence>